<gene>
    <name evidence="1" type="ORF">LIP_0971</name>
</gene>
<organism evidence="1 2">
    <name type="scientific">Limnochorda pilosa</name>
    <dbReference type="NCBI Taxonomy" id="1555112"/>
    <lineage>
        <taxon>Bacteria</taxon>
        <taxon>Bacillati</taxon>
        <taxon>Bacillota</taxon>
        <taxon>Limnochordia</taxon>
        <taxon>Limnochordales</taxon>
        <taxon>Limnochordaceae</taxon>
        <taxon>Limnochorda</taxon>
    </lineage>
</organism>
<reference evidence="2" key="2">
    <citation type="journal article" date="2016" name="Int. J. Syst. Evol. Microbiol.">
        <title>Complete genome sequence and cell structure of Limnochorda pilosa, a Gram-negative spore-former within the phylum Firmicutes.</title>
        <authorList>
            <person name="Watanabe M."/>
            <person name="Kojima H."/>
            <person name="Fukui M."/>
        </authorList>
    </citation>
    <scope>NUCLEOTIDE SEQUENCE [LARGE SCALE GENOMIC DNA]</scope>
    <source>
        <strain evidence="2">HC45</strain>
    </source>
</reference>
<proteinExistence type="predicted"/>
<accession>A0A0K2SI96</accession>
<dbReference type="EMBL" id="AP014924">
    <property type="protein sequence ID" value="BAS26828.1"/>
    <property type="molecule type" value="Genomic_DNA"/>
</dbReference>
<sequence length="125" mass="13105">MNGAVVVTGQQIRASIPNSRWGRFAATGTGHGSGVMGCAAGSAGGTGRAWTKHSWAAVFRVSQLHPDGLGSCELLSAASRVGQNLGAWFDRRVGTPLTSCHLQDCLTPSKRSWTPNTDDRIRSGP</sequence>
<dbReference type="AlphaFoldDB" id="A0A0K2SI96"/>
<reference evidence="2" key="1">
    <citation type="submission" date="2015-07" db="EMBL/GenBank/DDBJ databases">
        <title>Complete genome sequence and phylogenetic analysis of Limnochorda pilosa.</title>
        <authorList>
            <person name="Watanabe M."/>
            <person name="Kojima H."/>
            <person name="Fukui M."/>
        </authorList>
    </citation>
    <scope>NUCLEOTIDE SEQUENCE [LARGE SCALE GENOMIC DNA]</scope>
    <source>
        <strain evidence="2">HC45</strain>
    </source>
</reference>
<dbReference type="KEGG" id="lpil:LIP_0971"/>
<evidence type="ECO:0000313" key="2">
    <source>
        <dbReference type="Proteomes" id="UP000065807"/>
    </source>
</evidence>
<dbReference type="Proteomes" id="UP000065807">
    <property type="component" value="Chromosome"/>
</dbReference>
<evidence type="ECO:0000313" key="1">
    <source>
        <dbReference type="EMBL" id="BAS26828.1"/>
    </source>
</evidence>
<keyword evidence="2" id="KW-1185">Reference proteome</keyword>
<protein>
    <submittedName>
        <fullName evidence="1">Uncharacterized protein</fullName>
    </submittedName>
</protein>
<name>A0A0K2SI96_LIMPI</name>